<dbReference type="Proteomes" id="UP001196136">
    <property type="component" value="Unassembled WGS sequence"/>
</dbReference>
<dbReference type="RefSeq" id="WP_220112749.1">
    <property type="nucleotide sequence ID" value="NZ_JAHZSV010000003.1"/>
</dbReference>
<organism evidence="1 2">
    <name type="scientific">Flagellimonas abyssi</name>
    <dbReference type="NCBI Taxonomy" id="2864871"/>
    <lineage>
        <taxon>Bacteria</taxon>
        <taxon>Pseudomonadati</taxon>
        <taxon>Bacteroidota</taxon>
        <taxon>Flavobacteriia</taxon>
        <taxon>Flavobacteriales</taxon>
        <taxon>Flavobacteriaceae</taxon>
        <taxon>Flagellimonas</taxon>
    </lineage>
</organism>
<protein>
    <submittedName>
        <fullName evidence="1">Uncharacterized protein</fullName>
    </submittedName>
</protein>
<comment type="caution">
    <text evidence="1">The sequence shown here is derived from an EMBL/GenBank/DDBJ whole genome shotgun (WGS) entry which is preliminary data.</text>
</comment>
<evidence type="ECO:0000313" key="2">
    <source>
        <dbReference type="Proteomes" id="UP001196136"/>
    </source>
</evidence>
<evidence type="ECO:0000313" key="1">
    <source>
        <dbReference type="EMBL" id="MBW8199114.1"/>
    </source>
</evidence>
<name>A0ABS7EPX2_9FLAO</name>
<accession>A0ABS7EPX2</accession>
<reference evidence="1 2" key="1">
    <citation type="submission" date="2021-08" db="EMBL/GenBank/DDBJ databases">
        <title>Muricauda profundi sp. nov., a marine bacterium isolated from deep seawater of the Mariana Trench.</title>
        <authorList>
            <person name="Wei Y."/>
        </authorList>
    </citation>
    <scope>NUCLEOTIDE SEQUENCE [LARGE SCALE GENOMIC DNA]</scope>
    <source>
        <strain evidence="1 2">W52</strain>
    </source>
</reference>
<proteinExistence type="predicted"/>
<keyword evidence="2" id="KW-1185">Reference proteome</keyword>
<dbReference type="EMBL" id="JAHZSV010000003">
    <property type="protein sequence ID" value="MBW8199114.1"/>
    <property type="molecule type" value="Genomic_DNA"/>
</dbReference>
<gene>
    <name evidence="1" type="ORF">K1F36_04700</name>
</gene>
<sequence>MAKQKLIVQAVYTIKRLVAVAVQLFGNTKFLRAIVLQDYFLATTLFQSLPNWALFFSDTAAKNRAAIKIKNNIAHFFIFWLFQNCPLIFDMPNIDN</sequence>